<reference evidence="3" key="1">
    <citation type="submission" date="2006-10" db="EMBL/GenBank/DDBJ databases">
        <title>Complete sequence of Solibacter usitatus Ellin6076.</title>
        <authorList>
            <consortium name="US DOE Joint Genome Institute"/>
            <person name="Copeland A."/>
            <person name="Lucas S."/>
            <person name="Lapidus A."/>
            <person name="Barry K."/>
            <person name="Detter J.C."/>
            <person name="Glavina del Rio T."/>
            <person name="Hammon N."/>
            <person name="Israni S."/>
            <person name="Dalin E."/>
            <person name="Tice H."/>
            <person name="Pitluck S."/>
            <person name="Thompson L.S."/>
            <person name="Brettin T."/>
            <person name="Bruce D."/>
            <person name="Han C."/>
            <person name="Tapia R."/>
            <person name="Gilna P."/>
            <person name="Schmutz J."/>
            <person name="Larimer F."/>
            <person name="Land M."/>
            <person name="Hauser L."/>
            <person name="Kyrpides N."/>
            <person name="Mikhailova N."/>
            <person name="Janssen P.H."/>
            <person name="Kuske C.R."/>
            <person name="Richardson P."/>
        </authorList>
    </citation>
    <scope>NUCLEOTIDE SEQUENCE</scope>
    <source>
        <strain evidence="3">Ellin6076</strain>
    </source>
</reference>
<dbReference type="HOGENOM" id="CLU_688372_0_0_0"/>
<dbReference type="InterPro" id="IPR016195">
    <property type="entry name" value="Pol/histidinol_Pase-like"/>
</dbReference>
<accession>Q01YQ1</accession>
<dbReference type="eggNOG" id="COG0613">
    <property type="taxonomic scope" value="Bacteria"/>
</dbReference>
<feature type="chain" id="PRO_5004163636" evidence="1">
    <location>
        <begin position="23"/>
        <end position="341"/>
    </location>
</feature>
<evidence type="ECO:0000259" key="2">
    <source>
        <dbReference type="SMART" id="SM00481"/>
    </source>
</evidence>
<sequence precursor="true">MKPSRSLVLRTAFLTLACAALALSLKPVQEPAAVPVKRWYKGNLHTHTLNSDGDSTPLEVATWYRENRYQFLVLSDHNVFTETAGLTAALAAGSQFLLVPGEEVTSRSGTLPVHMNAYNPRERIAPAGGATLGDVLQNNINAILQAGGLPSLNHPNFGWAVRSRDALRLEGLALIEVYNGHPTVYNRGGGGAESLDEIWDALLTAGKRLNGIAVDDAHDFKHIGKDRSNPGRGWVQLRCAELTTTEIIRALAAGDFYASTGVVLEDVQSGGGGYRLKIHPVGDMKYTTYFIGAEGRVLAKSYDLAPAYQPAGSERYVRARVEASNGDNAWTQPWYSTARTQ</sequence>
<dbReference type="NCBIfam" id="NF038032">
    <property type="entry name" value="CehA_McbA_metalo"/>
    <property type="match status" value="1"/>
</dbReference>
<dbReference type="GO" id="GO:0035312">
    <property type="term" value="F:5'-3' DNA exonuclease activity"/>
    <property type="evidence" value="ECO:0007669"/>
    <property type="project" value="TreeGrafter"/>
</dbReference>
<dbReference type="SUPFAM" id="SSF89550">
    <property type="entry name" value="PHP domain-like"/>
    <property type="match status" value="1"/>
</dbReference>
<gene>
    <name evidence="3" type="ordered locus">Acid_4252</name>
</gene>
<dbReference type="Gene3D" id="3.20.20.140">
    <property type="entry name" value="Metal-dependent hydrolases"/>
    <property type="match status" value="1"/>
</dbReference>
<dbReference type="STRING" id="234267.Acid_4252"/>
<dbReference type="InterPro" id="IPR003141">
    <property type="entry name" value="Pol/His_phosphatase_N"/>
</dbReference>
<dbReference type="PANTHER" id="PTHR42924">
    <property type="entry name" value="EXONUCLEASE"/>
    <property type="match status" value="1"/>
</dbReference>
<dbReference type="InterPro" id="IPR052018">
    <property type="entry name" value="PHP_domain"/>
</dbReference>
<dbReference type="GO" id="GO:0004534">
    <property type="term" value="F:5'-3' RNA exonuclease activity"/>
    <property type="evidence" value="ECO:0007669"/>
    <property type="project" value="TreeGrafter"/>
</dbReference>
<name>Q01YQ1_SOLUE</name>
<dbReference type="EMBL" id="CP000473">
    <property type="protein sequence ID" value="ABJ85214.1"/>
    <property type="molecule type" value="Genomic_DNA"/>
</dbReference>
<organism evidence="3">
    <name type="scientific">Solibacter usitatus (strain Ellin6076)</name>
    <dbReference type="NCBI Taxonomy" id="234267"/>
    <lineage>
        <taxon>Bacteria</taxon>
        <taxon>Pseudomonadati</taxon>
        <taxon>Acidobacteriota</taxon>
        <taxon>Terriglobia</taxon>
        <taxon>Bryobacterales</taxon>
        <taxon>Solibacteraceae</taxon>
        <taxon>Candidatus Solibacter</taxon>
    </lineage>
</organism>
<dbReference type="SMART" id="SM00481">
    <property type="entry name" value="POLIIIAc"/>
    <property type="match status" value="1"/>
</dbReference>
<dbReference type="PANTHER" id="PTHR42924:SF11">
    <property type="entry name" value="POLYMERASE_HISTIDINOL PHOSPHATASE N-TERMINAL DOMAIN-CONTAINING PROTEIN"/>
    <property type="match status" value="1"/>
</dbReference>
<dbReference type="AlphaFoldDB" id="Q01YQ1"/>
<keyword evidence="1" id="KW-0732">Signal</keyword>
<proteinExistence type="predicted"/>
<dbReference type="OrthoDB" id="9804333at2"/>
<dbReference type="KEGG" id="sus:Acid_4252"/>
<feature type="signal peptide" evidence="1">
    <location>
        <begin position="1"/>
        <end position="22"/>
    </location>
</feature>
<dbReference type="InParanoid" id="Q01YQ1"/>
<feature type="domain" description="Polymerase/histidinol phosphatase N-terminal" evidence="2">
    <location>
        <begin position="42"/>
        <end position="108"/>
    </location>
</feature>
<evidence type="ECO:0000313" key="3">
    <source>
        <dbReference type="EMBL" id="ABJ85214.1"/>
    </source>
</evidence>
<protein>
    <submittedName>
        <fullName evidence="3">Phosphoesterase PHP domain protein</fullName>
    </submittedName>
</protein>
<evidence type="ECO:0000256" key="1">
    <source>
        <dbReference type="SAM" id="SignalP"/>
    </source>
</evidence>